<dbReference type="SMART" id="SM00387">
    <property type="entry name" value="HATPase_c"/>
    <property type="match status" value="1"/>
</dbReference>
<keyword evidence="9" id="KW-0472">Membrane</keyword>
<feature type="transmembrane region" description="Helical" evidence="9">
    <location>
        <begin position="131"/>
        <end position="151"/>
    </location>
</feature>
<dbReference type="PANTHER" id="PTHR43065:SF46">
    <property type="entry name" value="C4-DICARBOXYLATE TRANSPORT SENSOR PROTEIN DCTB"/>
    <property type="match status" value="1"/>
</dbReference>
<dbReference type="InterPro" id="IPR036097">
    <property type="entry name" value="HisK_dim/P_sf"/>
</dbReference>
<evidence type="ECO:0000256" key="3">
    <source>
        <dbReference type="ARBA" id="ARBA00022553"/>
    </source>
</evidence>
<name>A0A4P6FC07_9BACL</name>
<evidence type="ECO:0000313" key="12">
    <source>
        <dbReference type="Proteomes" id="UP000293568"/>
    </source>
</evidence>
<dbReference type="InterPro" id="IPR035965">
    <property type="entry name" value="PAS-like_dom_sf"/>
</dbReference>
<dbReference type="EC" id="2.7.13.3" evidence="2"/>
<dbReference type="InterPro" id="IPR003594">
    <property type="entry name" value="HATPase_dom"/>
</dbReference>
<dbReference type="SMART" id="SM00388">
    <property type="entry name" value="HisKA"/>
    <property type="match status" value="1"/>
</dbReference>
<evidence type="ECO:0000256" key="1">
    <source>
        <dbReference type="ARBA" id="ARBA00000085"/>
    </source>
</evidence>
<keyword evidence="12" id="KW-1185">Reference proteome</keyword>
<feature type="transmembrane region" description="Helical" evidence="9">
    <location>
        <begin position="163"/>
        <end position="184"/>
    </location>
</feature>
<keyword evidence="5" id="KW-0547">Nucleotide-binding</keyword>
<dbReference type="Gene3D" id="3.30.450.20">
    <property type="entry name" value="PAS domain"/>
    <property type="match status" value="1"/>
</dbReference>
<keyword evidence="4" id="KW-0808">Transferase</keyword>
<comment type="catalytic activity">
    <reaction evidence="1">
        <text>ATP + protein L-histidine = ADP + protein N-phospho-L-histidine.</text>
        <dbReference type="EC" id="2.7.13.3"/>
    </reaction>
</comment>
<keyword evidence="8" id="KW-0902">Two-component regulatory system</keyword>
<evidence type="ECO:0000256" key="9">
    <source>
        <dbReference type="SAM" id="Phobius"/>
    </source>
</evidence>
<feature type="domain" description="Histidine kinase" evidence="10">
    <location>
        <begin position="347"/>
        <end position="552"/>
    </location>
</feature>
<dbReference type="Gene3D" id="1.10.287.130">
    <property type="match status" value="1"/>
</dbReference>
<evidence type="ECO:0000256" key="5">
    <source>
        <dbReference type="ARBA" id="ARBA00022741"/>
    </source>
</evidence>
<dbReference type="SUPFAM" id="SSF47384">
    <property type="entry name" value="Homodimeric domain of signal transducing histidine kinase"/>
    <property type="match status" value="1"/>
</dbReference>
<dbReference type="PRINTS" id="PR00344">
    <property type="entry name" value="BCTRLSENSOR"/>
</dbReference>
<evidence type="ECO:0000256" key="4">
    <source>
        <dbReference type="ARBA" id="ARBA00022679"/>
    </source>
</evidence>
<dbReference type="CDD" id="cd00082">
    <property type="entry name" value="HisKA"/>
    <property type="match status" value="1"/>
</dbReference>
<feature type="transmembrane region" description="Helical" evidence="9">
    <location>
        <begin position="6"/>
        <end position="22"/>
    </location>
</feature>
<keyword evidence="7" id="KW-0067">ATP-binding</keyword>
<dbReference type="KEGG" id="pprt:ET464_18660"/>
<dbReference type="Pfam" id="PF00512">
    <property type="entry name" value="HisKA"/>
    <property type="match status" value="1"/>
</dbReference>
<keyword evidence="6" id="KW-0418">Kinase</keyword>
<dbReference type="PROSITE" id="PS50109">
    <property type="entry name" value="HIS_KIN"/>
    <property type="match status" value="1"/>
</dbReference>
<keyword evidence="3" id="KW-0597">Phosphoprotein</keyword>
<sequence length="577" mass="63948">MIKELLLQFVVALFPAVVYQLWHDSDKHSNRGKLYICAASGVSMLVCLLLCYDFHGFDIDFGIVPYLTGSLYGGVPGIVVLSGIYVLTRAPMLQSAGETIAFVSFLGLFMLALFKLYPLFNAANAKNKLKISTSIISAAVGFNLLASTLYLDYTSVNYTPQIIAVSFLSIISCLAGSYFSVFIIESLRRNRLLEDEIRLVSANYSNQVEALQQFINETAFAVLLVDHNGRLTHINELGMKLFALMPNDGSIQYFIGWPYETIFQPPNSAICVHALSKALKGERTVQEPIIGEKYIYLKTAFPLYAAAEKDDITGAALIVQDITEITRLRNEVGRMERLSLVGQMAASITHEIRNPMAVIRGFVQLIRERSPADQQQYFRIVMEELDRTNSIINDFLSLAQNRALTMELGSLNELILQMAPLLEADANMRGQSVVLTLQEQLPPMMMNEKEIKQLLLNIARNGMEAMGDAGILHIETRSKPGIVELLIRDEGIGIPQEKIKQLFDPFFTTKQRGTGLGLSLCLSIAERHSGQIDVESSPGAGTTFIVAFNISRHKGEAGRAYYGTSGMQEQLRMEGGA</sequence>
<evidence type="ECO:0000256" key="6">
    <source>
        <dbReference type="ARBA" id="ARBA00022777"/>
    </source>
</evidence>
<evidence type="ECO:0000256" key="8">
    <source>
        <dbReference type="ARBA" id="ARBA00023012"/>
    </source>
</evidence>
<dbReference type="AlphaFoldDB" id="A0A4P6FC07"/>
<reference evidence="11 12" key="1">
    <citation type="submission" date="2019-01" db="EMBL/GenBank/DDBJ databases">
        <title>Genome sequencing of strain FW100M-2.</title>
        <authorList>
            <person name="Heo J."/>
            <person name="Kim S.-J."/>
            <person name="Kim J.-S."/>
            <person name="Hong S.-B."/>
            <person name="Kwon S.-W."/>
        </authorList>
    </citation>
    <scope>NUCLEOTIDE SEQUENCE [LARGE SCALE GENOMIC DNA]</scope>
    <source>
        <strain evidence="11 12">FW100M-2</strain>
    </source>
</reference>
<evidence type="ECO:0000256" key="7">
    <source>
        <dbReference type="ARBA" id="ARBA00022840"/>
    </source>
</evidence>
<dbReference type="InterPro" id="IPR036890">
    <property type="entry name" value="HATPase_C_sf"/>
</dbReference>
<dbReference type="InterPro" id="IPR003661">
    <property type="entry name" value="HisK_dim/P_dom"/>
</dbReference>
<dbReference type="InterPro" id="IPR004358">
    <property type="entry name" value="Sig_transdc_His_kin-like_C"/>
</dbReference>
<dbReference type="Gene3D" id="3.30.565.10">
    <property type="entry name" value="Histidine kinase-like ATPase, C-terminal domain"/>
    <property type="match status" value="1"/>
</dbReference>
<dbReference type="RefSeq" id="WP_129443522.1">
    <property type="nucleotide sequence ID" value="NZ_CP035492.1"/>
</dbReference>
<feature type="transmembrane region" description="Helical" evidence="9">
    <location>
        <begin position="34"/>
        <end position="57"/>
    </location>
</feature>
<feature type="transmembrane region" description="Helical" evidence="9">
    <location>
        <begin position="63"/>
        <end position="87"/>
    </location>
</feature>
<dbReference type="PANTHER" id="PTHR43065">
    <property type="entry name" value="SENSOR HISTIDINE KINASE"/>
    <property type="match status" value="1"/>
</dbReference>
<dbReference type="OrthoDB" id="9759607at2"/>
<protein>
    <recommendedName>
        <fullName evidence="2">histidine kinase</fullName>
        <ecNumber evidence="2">2.7.13.3</ecNumber>
    </recommendedName>
</protein>
<evidence type="ECO:0000259" key="10">
    <source>
        <dbReference type="PROSITE" id="PS50109"/>
    </source>
</evidence>
<keyword evidence="9" id="KW-1133">Transmembrane helix</keyword>
<gene>
    <name evidence="11" type="ORF">ET464_18660</name>
</gene>
<dbReference type="Pfam" id="PF02518">
    <property type="entry name" value="HATPase_c"/>
    <property type="match status" value="1"/>
</dbReference>
<dbReference type="SUPFAM" id="SSF55874">
    <property type="entry name" value="ATPase domain of HSP90 chaperone/DNA topoisomerase II/histidine kinase"/>
    <property type="match status" value="1"/>
</dbReference>
<dbReference type="InterPro" id="IPR005467">
    <property type="entry name" value="His_kinase_dom"/>
</dbReference>
<dbReference type="Proteomes" id="UP000293568">
    <property type="component" value="Chromosome"/>
</dbReference>
<dbReference type="SUPFAM" id="SSF55785">
    <property type="entry name" value="PYP-like sensor domain (PAS domain)"/>
    <property type="match status" value="1"/>
</dbReference>
<evidence type="ECO:0000256" key="2">
    <source>
        <dbReference type="ARBA" id="ARBA00012438"/>
    </source>
</evidence>
<dbReference type="GO" id="GO:0005524">
    <property type="term" value="F:ATP binding"/>
    <property type="evidence" value="ECO:0007669"/>
    <property type="project" value="UniProtKB-KW"/>
</dbReference>
<accession>A0A4P6FC07</accession>
<organism evidence="11 12">
    <name type="scientific">Paenibacillus protaetiae</name>
    <dbReference type="NCBI Taxonomy" id="2509456"/>
    <lineage>
        <taxon>Bacteria</taxon>
        <taxon>Bacillati</taxon>
        <taxon>Bacillota</taxon>
        <taxon>Bacilli</taxon>
        <taxon>Bacillales</taxon>
        <taxon>Paenibacillaceae</taxon>
        <taxon>Paenibacillus</taxon>
    </lineage>
</organism>
<dbReference type="EMBL" id="CP035492">
    <property type="protein sequence ID" value="QAY68088.1"/>
    <property type="molecule type" value="Genomic_DNA"/>
</dbReference>
<evidence type="ECO:0000313" key="11">
    <source>
        <dbReference type="EMBL" id="QAY68088.1"/>
    </source>
</evidence>
<feature type="transmembrane region" description="Helical" evidence="9">
    <location>
        <begin position="99"/>
        <end position="119"/>
    </location>
</feature>
<dbReference type="GO" id="GO:0000155">
    <property type="term" value="F:phosphorelay sensor kinase activity"/>
    <property type="evidence" value="ECO:0007669"/>
    <property type="project" value="InterPro"/>
</dbReference>
<keyword evidence="9" id="KW-0812">Transmembrane</keyword>
<proteinExistence type="predicted"/>